<keyword evidence="4" id="KW-0378">Hydrolase</keyword>
<dbReference type="Proteomes" id="UP001165089">
    <property type="component" value="Unassembled WGS sequence"/>
</dbReference>
<keyword evidence="4" id="KW-0326">Glycosidase</keyword>
<keyword evidence="1" id="KW-0328">Glycosyltransferase</keyword>
<dbReference type="PANTHER" id="PTHR34106:SF4">
    <property type="entry name" value="BLL5143 PROTEIN"/>
    <property type="match status" value="1"/>
</dbReference>
<evidence type="ECO:0000256" key="3">
    <source>
        <dbReference type="ARBA" id="ARBA00024356"/>
    </source>
</evidence>
<sequence>MTPITIRRQDITLVPESARVLIRPFIPAHAQRITTIIGRALALSEEDTTLGLEAMFKEFDARHLDIESSLLANFERVAPHVFTHRPLSRSRQLLIGALFSGEYALESAALFNPSMVPHPNQDGVPEGALRFILSLRATGEGHISSIEFRTGLIAPDGGIQLDPVSRYVTVPEIDPNPTYKKVPFIVKLHEMGFDNGYTTSVMEPLGDTFSRSDLNQSMHRIRREAPPVTQELKNTLHGIKWLADSNYEMTFSPSLAMSERAIFPVSANESNGIEDARFVRFTEDDGTTMYYATYTAYDGHVILPQLIETQDFLHFRVLTLNGSAVQNKGMALFPRRIDGCYAMLSRQDDENLFIMFSDNPHYWGDLKVLLRPAEMWESVKIGNCGSPIETEAGWLVITHGVGPMRKYCIGAALLDLQDPTKVIGRLREPLLVPEGTGREGYVPNVVYSCGSLVHRGELILPYAMSDRASAIACVPLEELFAAMRDQA</sequence>
<dbReference type="EMBL" id="BSDD01000002">
    <property type="protein sequence ID" value="GLH69945.1"/>
    <property type="molecule type" value="Genomic_DNA"/>
</dbReference>
<dbReference type="RefSeq" id="WP_285724163.1">
    <property type="nucleotide sequence ID" value="NZ_BSDD01000002.1"/>
</dbReference>
<keyword evidence="5" id="KW-1185">Reference proteome</keyword>
<evidence type="ECO:0000313" key="4">
    <source>
        <dbReference type="EMBL" id="GLH69945.1"/>
    </source>
</evidence>
<evidence type="ECO:0000313" key="5">
    <source>
        <dbReference type="Proteomes" id="UP001165089"/>
    </source>
</evidence>
<comment type="caution">
    <text evidence="4">The sequence shown here is derived from an EMBL/GenBank/DDBJ whole genome shotgun (WGS) entry which is preliminary data.</text>
</comment>
<keyword evidence="2" id="KW-0808">Transferase</keyword>
<dbReference type="InterPro" id="IPR023296">
    <property type="entry name" value="Glyco_hydro_beta-prop_sf"/>
</dbReference>
<accession>A0ABQ5Q6A0</accession>
<dbReference type="Pfam" id="PF04041">
    <property type="entry name" value="Glyco_hydro_130"/>
    <property type="match status" value="1"/>
</dbReference>
<dbReference type="InterPro" id="IPR007184">
    <property type="entry name" value="Mannoside_phosphorylase"/>
</dbReference>
<reference evidence="4 5" key="1">
    <citation type="journal article" date="2023" name="Antonie Van Leeuwenhoek">
        <title>Mesoterricola silvestris gen. nov., sp. nov., Mesoterricola sediminis sp. nov., Geothrix oryzae sp. nov., Geothrix edaphica sp. nov., Geothrix rubra sp. nov., and Geothrix limicola sp. nov., six novel members of Acidobacteriota isolated from soils.</title>
        <authorList>
            <person name="Itoh H."/>
            <person name="Sugisawa Y."/>
            <person name="Mise K."/>
            <person name="Xu Z."/>
            <person name="Kuniyasu M."/>
            <person name="Ushijima N."/>
            <person name="Kawano K."/>
            <person name="Kobayashi E."/>
            <person name="Shiratori Y."/>
            <person name="Masuda Y."/>
            <person name="Senoo K."/>
        </authorList>
    </citation>
    <scope>NUCLEOTIDE SEQUENCE [LARGE SCALE GENOMIC DNA]</scope>
    <source>
        <strain evidence="4 5">Red803</strain>
    </source>
</reference>
<protein>
    <submittedName>
        <fullName evidence="4">Glycosidase</fullName>
    </submittedName>
</protein>
<evidence type="ECO:0000256" key="2">
    <source>
        <dbReference type="ARBA" id="ARBA00022679"/>
    </source>
</evidence>
<comment type="similarity">
    <text evidence="3">Belongs to the glycosyl hydrolase 130 family.</text>
</comment>
<dbReference type="PANTHER" id="PTHR34106">
    <property type="entry name" value="GLYCOSIDASE"/>
    <property type="match status" value="1"/>
</dbReference>
<organism evidence="4 5">
    <name type="scientific">Geothrix rubra</name>
    <dbReference type="NCBI Taxonomy" id="2927977"/>
    <lineage>
        <taxon>Bacteria</taxon>
        <taxon>Pseudomonadati</taxon>
        <taxon>Acidobacteriota</taxon>
        <taxon>Holophagae</taxon>
        <taxon>Holophagales</taxon>
        <taxon>Holophagaceae</taxon>
        <taxon>Geothrix</taxon>
    </lineage>
</organism>
<dbReference type="Gene3D" id="2.115.10.20">
    <property type="entry name" value="Glycosyl hydrolase domain, family 43"/>
    <property type="match status" value="1"/>
</dbReference>
<proteinExistence type="inferred from homology"/>
<dbReference type="CDD" id="cd18613">
    <property type="entry name" value="GH130"/>
    <property type="match status" value="1"/>
</dbReference>
<gene>
    <name evidence="4" type="ORF">GETHPA_14780</name>
</gene>
<evidence type="ECO:0000256" key="1">
    <source>
        <dbReference type="ARBA" id="ARBA00022676"/>
    </source>
</evidence>
<dbReference type="SUPFAM" id="SSF75005">
    <property type="entry name" value="Arabinanase/levansucrase/invertase"/>
    <property type="match status" value="1"/>
</dbReference>
<name>A0ABQ5Q6A0_9BACT</name>
<dbReference type="GO" id="GO:0016798">
    <property type="term" value="F:hydrolase activity, acting on glycosyl bonds"/>
    <property type="evidence" value="ECO:0007669"/>
    <property type="project" value="UniProtKB-KW"/>
</dbReference>